<reference evidence="1" key="1">
    <citation type="submission" date="2016-02" db="EMBL/GenBank/DDBJ databases">
        <title>Halorhodospira halochloris DSM-1059 complete genome, version 2.</title>
        <authorList>
            <person name="Tsukatani Y."/>
        </authorList>
    </citation>
    <scope>NUCLEOTIDE SEQUENCE</scope>
    <source>
        <strain evidence="1">DSM 1059</strain>
    </source>
</reference>
<organism evidence="1 2">
    <name type="scientific">Halorhodospira halochloris</name>
    <name type="common">Ectothiorhodospira halochloris</name>
    <dbReference type="NCBI Taxonomy" id="1052"/>
    <lineage>
        <taxon>Bacteria</taxon>
        <taxon>Pseudomonadati</taxon>
        <taxon>Pseudomonadota</taxon>
        <taxon>Gammaproteobacteria</taxon>
        <taxon>Chromatiales</taxon>
        <taxon>Ectothiorhodospiraceae</taxon>
        <taxon>Halorhodospira</taxon>
    </lineage>
</organism>
<accession>A0A0X8X7J4</accession>
<evidence type="ECO:0000313" key="1">
    <source>
        <dbReference type="EMBL" id="BAU57029.1"/>
    </source>
</evidence>
<dbReference type="Pfam" id="PF24681">
    <property type="entry name" value="Kelch_KLHDC2_KLHL20_DRC7"/>
    <property type="match status" value="1"/>
</dbReference>
<dbReference type="InterPro" id="IPR015915">
    <property type="entry name" value="Kelch-typ_b-propeller"/>
</dbReference>
<gene>
    <name evidence="1" type="ORF">HH1059_03540</name>
</gene>
<dbReference type="SUPFAM" id="SSF117281">
    <property type="entry name" value="Kelch motif"/>
    <property type="match status" value="2"/>
</dbReference>
<dbReference type="OrthoDB" id="246387at2"/>
<sequence>MVRKIIFGVLITILIAIAIAFTALGCSEESDHWRAASPMPEQRGQHAIAVHDGSLYFFGGTVTEDVLAEGVFSYEYSTDTYTEGLASIPTKRSRLQASTVGDFIYVIGGWDKSRYLGTVEKYDPLKDSWTTGLEPMPTIRRDAAQVVHHGKIYVIGGREKGKQGSTANEVYDPDEDAWRSLAPMPTYRRQITAEVHDGVIYVFGGEDNETKDMDVVEAYHIDEDRWETGLAPMPTGRHEPASAIDSERGQIYVTGGDVGSRDVTGAHERYDIDTDTWSTLDPLPIPRYNFHGRWLDGAAHYPGGRVPAGDGVRDYHIYDPGQD</sequence>
<dbReference type="SMART" id="SM00612">
    <property type="entry name" value="Kelch"/>
    <property type="match status" value="5"/>
</dbReference>
<dbReference type="Gene3D" id="2.120.10.80">
    <property type="entry name" value="Kelch-type beta propeller"/>
    <property type="match status" value="2"/>
</dbReference>
<dbReference type="RefSeq" id="WP_096407581.1">
    <property type="nucleotide sequence ID" value="NZ_AP017372.2"/>
</dbReference>
<evidence type="ECO:0000313" key="2">
    <source>
        <dbReference type="Proteomes" id="UP000218890"/>
    </source>
</evidence>
<proteinExistence type="predicted"/>
<dbReference type="Proteomes" id="UP000218890">
    <property type="component" value="Chromosome"/>
</dbReference>
<keyword evidence="2" id="KW-1185">Reference proteome</keyword>
<dbReference type="AlphaFoldDB" id="A0A0X8X7J4"/>
<dbReference type="Pfam" id="PF01344">
    <property type="entry name" value="Kelch_1"/>
    <property type="match status" value="1"/>
</dbReference>
<name>A0A0X8X7J4_HALHR</name>
<dbReference type="EMBL" id="AP017372">
    <property type="protein sequence ID" value="BAU57029.1"/>
    <property type="molecule type" value="Genomic_DNA"/>
</dbReference>
<dbReference type="KEGG" id="hhk:HH1059_03540"/>
<protein>
    <submittedName>
        <fullName evidence="1">Gll3169 protein</fullName>
    </submittedName>
</protein>
<dbReference type="PANTHER" id="PTHR45632">
    <property type="entry name" value="LD33804P"/>
    <property type="match status" value="1"/>
</dbReference>
<dbReference type="InterPro" id="IPR006652">
    <property type="entry name" value="Kelch_1"/>
</dbReference>
<dbReference type="PROSITE" id="PS51257">
    <property type="entry name" value="PROKAR_LIPOPROTEIN"/>
    <property type="match status" value="1"/>
</dbReference>